<accession>A0AAU7V6Z4</accession>
<evidence type="ECO:0000313" key="1">
    <source>
        <dbReference type="EMBL" id="XBW07426.1"/>
    </source>
</evidence>
<name>A0AAU7V6Z4_9ACTO</name>
<sequence>MIDSNLKETNTSTLTRQIYRGERGVTSWWNTAAVCDLPGAYGPADLLGLIGLLPAIRRMGFSAILLRLSLPDLNPQRDYIAKLVKATHAAQLKILVRVRSDAATVSPQDSPPPVELDNDPDTLIERTRVLMGAGVDGVDLGLIDDDPARPHREDRIRQFTETVNRQLAEVASLDSTVILTAEASVAHPEFFEHHVQEDWFHHLRDDSLLQAPWDASELRKRVAKAYSSRAPLGQTVAWRPAFNPAAEGADARTPNPGSWADGAPIGRVNAFLTFVSSLPGALYLPFVSAGGQVEVEEGSRPQLRLSLANDPQSRYQHDLTTRILTLRERKHLSHSNLALIDDISWAHPGVSVHLSGHIMVVLNASSEPVAVPAKHLPLLYSDGFVFSDATHTVIQPDTCAWFEPAPANPHNPLAYR</sequence>
<proteinExistence type="predicted"/>
<dbReference type="AlphaFoldDB" id="A0AAU7V6Z4"/>
<reference evidence="1" key="1">
    <citation type="submission" date="2023-11" db="EMBL/GenBank/DDBJ databases">
        <title>Scrofimicrobium hongkongense sp. nov., isolated from a patient with peritonitis.</title>
        <authorList>
            <person name="Lao H.Y."/>
            <person name="Wong A.Y.P."/>
            <person name="Ng T.L."/>
            <person name="Wong R.Y.L."/>
            <person name="Yau M.C.Y."/>
            <person name="Lam J.Y.W."/>
            <person name="Siu G.K.H."/>
        </authorList>
    </citation>
    <scope>NUCLEOTIDE SEQUENCE</scope>
    <source>
        <strain evidence="1">R131</strain>
    </source>
</reference>
<gene>
    <name evidence="1" type="ORF">SAC06_07185</name>
</gene>
<dbReference type="KEGG" id="sapp:SAC06_07185"/>
<organism evidence="1">
    <name type="scientific">Scrofimicrobium appendicitidis</name>
    <dbReference type="NCBI Taxonomy" id="3079930"/>
    <lineage>
        <taxon>Bacteria</taxon>
        <taxon>Bacillati</taxon>
        <taxon>Actinomycetota</taxon>
        <taxon>Actinomycetes</taxon>
        <taxon>Actinomycetales</taxon>
        <taxon>Actinomycetaceae</taxon>
        <taxon>Scrofimicrobium</taxon>
    </lineage>
</organism>
<dbReference type="RefSeq" id="WP_350257632.1">
    <property type="nucleotide sequence ID" value="NZ_CP138335.1"/>
</dbReference>
<protein>
    <submittedName>
        <fullName evidence="1">Uncharacterized protein</fullName>
    </submittedName>
</protein>
<dbReference type="EMBL" id="CP138335">
    <property type="protein sequence ID" value="XBW07426.1"/>
    <property type="molecule type" value="Genomic_DNA"/>
</dbReference>